<name>A0A8T0H4T4_CERPU</name>
<dbReference type="Pfam" id="PF00010">
    <property type="entry name" value="HLH"/>
    <property type="match status" value="1"/>
</dbReference>
<dbReference type="EMBL" id="CM026428">
    <property type="protein sequence ID" value="KAG0565717.1"/>
    <property type="molecule type" value="Genomic_DNA"/>
</dbReference>
<keyword evidence="1" id="KW-0805">Transcription regulation</keyword>
<feature type="compositionally biased region" description="Polar residues" evidence="3">
    <location>
        <begin position="96"/>
        <end position="105"/>
    </location>
</feature>
<gene>
    <name evidence="5" type="ORF">KC19_7G009600</name>
</gene>
<dbReference type="InterPro" id="IPR011598">
    <property type="entry name" value="bHLH_dom"/>
</dbReference>
<dbReference type="InterPro" id="IPR045239">
    <property type="entry name" value="bHLH95_bHLH"/>
</dbReference>
<organism evidence="5 6">
    <name type="scientific">Ceratodon purpureus</name>
    <name type="common">Fire moss</name>
    <name type="synonym">Dicranum purpureum</name>
    <dbReference type="NCBI Taxonomy" id="3225"/>
    <lineage>
        <taxon>Eukaryota</taxon>
        <taxon>Viridiplantae</taxon>
        <taxon>Streptophyta</taxon>
        <taxon>Embryophyta</taxon>
        <taxon>Bryophyta</taxon>
        <taxon>Bryophytina</taxon>
        <taxon>Bryopsida</taxon>
        <taxon>Dicranidae</taxon>
        <taxon>Pseudoditrichales</taxon>
        <taxon>Ditrichaceae</taxon>
        <taxon>Ceratodon</taxon>
    </lineage>
</organism>
<dbReference type="PANTHER" id="PTHR45959:SF55">
    <property type="entry name" value="BHLH DOMAIN-CONTAINING PROTEIN"/>
    <property type="match status" value="1"/>
</dbReference>
<dbReference type="GO" id="GO:0046983">
    <property type="term" value="F:protein dimerization activity"/>
    <property type="evidence" value="ECO:0007669"/>
    <property type="project" value="InterPro"/>
</dbReference>
<feature type="compositionally biased region" description="Polar residues" evidence="3">
    <location>
        <begin position="328"/>
        <end position="337"/>
    </location>
</feature>
<evidence type="ECO:0000313" key="5">
    <source>
        <dbReference type="EMBL" id="KAG0565717.1"/>
    </source>
</evidence>
<accession>A0A8T0H4T4</accession>
<comment type="caution">
    <text evidence="5">The sequence shown here is derived from an EMBL/GenBank/DDBJ whole genome shotgun (WGS) entry which is preliminary data.</text>
</comment>
<dbReference type="SMART" id="SM00353">
    <property type="entry name" value="HLH"/>
    <property type="match status" value="1"/>
</dbReference>
<dbReference type="PROSITE" id="PS50888">
    <property type="entry name" value="BHLH"/>
    <property type="match status" value="1"/>
</dbReference>
<dbReference type="InterPro" id="IPR036638">
    <property type="entry name" value="HLH_DNA-bd_sf"/>
</dbReference>
<dbReference type="AlphaFoldDB" id="A0A8T0H4T4"/>
<proteinExistence type="predicted"/>
<evidence type="ECO:0000256" key="2">
    <source>
        <dbReference type="ARBA" id="ARBA00023163"/>
    </source>
</evidence>
<protein>
    <recommendedName>
        <fullName evidence="4">BHLH domain-containing protein</fullName>
    </recommendedName>
</protein>
<feature type="domain" description="BHLH" evidence="4">
    <location>
        <begin position="242"/>
        <end position="291"/>
    </location>
</feature>
<feature type="region of interest" description="Disordered" evidence="3">
    <location>
        <begin position="1"/>
        <end position="27"/>
    </location>
</feature>
<dbReference type="PANTHER" id="PTHR45959">
    <property type="entry name" value="BHLH TRANSCRIPTION FACTOR"/>
    <property type="match status" value="1"/>
</dbReference>
<keyword evidence="6" id="KW-1185">Reference proteome</keyword>
<dbReference type="InterPro" id="IPR052610">
    <property type="entry name" value="bHLH_transcription_regulator"/>
</dbReference>
<feature type="region of interest" description="Disordered" evidence="3">
    <location>
        <begin position="197"/>
        <end position="222"/>
    </location>
</feature>
<dbReference type="CDD" id="cd11393">
    <property type="entry name" value="bHLH_AtbHLH_like"/>
    <property type="match status" value="1"/>
</dbReference>
<dbReference type="Gene3D" id="4.10.280.10">
    <property type="entry name" value="Helix-loop-helix DNA-binding domain"/>
    <property type="match status" value="1"/>
</dbReference>
<keyword evidence="2" id="KW-0804">Transcription</keyword>
<evidence type="ECO:0000259" key="4">
    <source>
        <dbReference type="PROSITE" id="PS50888"/>
    </source>
</evidence>
<evidence type="ECO:0000256" key="1">
    <source>
        <dbReference type="ARBA" id="ARBA00023015"/>
    </source>
</evidence>
<dbReference type="SUPFAM" id="SSF47459">
    <property type="entry name" value="HLH, helix-loop-helix DNA-binding domain"/>
    <property type="match status" value="1"/>
</dbReference>
<evidence type="ECO:0000256" key="3">
    <source>
        <dbReference type="SAM" id="MobiDB-lite"/>
    </source>
</evidence>
<sequence>MPSYSSVMEKGHYGSAGASDHGSEDVNSASSTFALDFAGMLDAADSVLHQQIYEYLQGPAVQQADHQHQFMSSSLDQGLGFPSQAQLYPGPPTSFPALSTFQTSMPGEPHRGHTNIVDTGSSHLSRRDGTFEYRRKDQSIKAQAGIGSSVMGMQMLPTGMGSGSALPAQMYSTDVFHPPAQPNLVYNAREFSGYETSCSPNGHLKRPGVEPDILSPHESRPRGLKMQKIEPVQECVKSHRPAEQAEHIIRERQRRDDMTSKFLMLESLLPPGPKRDRSTVVEDSIQYVKSLHHRVKELHQKRSEMKSNVISCQTTDTLKQKSKKVLLNSDQKTQINPPAQCLPKAGLKNSVASPPDESDALAKSSGSIETIEVHLDLPHQIVIEMTCRPHRHIQSQIMVALERLGMDVSRCSISKLHNRLICVLVVKPREMTEPLITSNDVIGALSHAVVPD</sequence>
<feature type="region of interest" description="Disordered" evidence="3">
    <location>
        <begin position="328"/>
        <end position="365"/>
    </location>
</feature>
<reference evidence="5" key="1">
    <citation type="submission" date="2020-06" db="EMBL/GenBank/DDBJ databases">
        <title>WGS assembly of Ceratodon purpureus strain R40.</title>
        <authorList>
            <person name="Carey S.B."/>
            <person name="Jenkins J."/>
            <person name="Shu S."/>
            <person name="Lovell J.T."/>
            <person name="Sreedasyam A."/>
            <person name="Maumus F."/>
            <person name="Tiley G.P."/>
            <person name="Fernandez-Pozo N."/>
            <person name="Barry K."/>
            <person name="Chen C."/>
            <person name="Wang M."/>
            <person name="Lipzen A."/>
            <person name="Daum C."/>
            <person name="Saski C.A."/>
            <person name="Payton A.C."/>
            <person name="Mcbreen J.C."/>
            <person name="Conrad R.E."/>
            <person name="Kollar L.M."/>
            <person name="Olsson S."/>
            <person name="Huttunen S."/>
            <person name="Landis J.B."/>
            <person name="Wickett N.J."/>
            <person name="Johnson M.G."/>
            <person name="Rensing S.A."/>
            <person name="Grimwood J."/>
            <person name="Schmutz J."/>
            <person name="Mcdaniel S.F."/>
        </authorList>
    </citation>
    <scope>NUCLEOTIDE SEQUENCE</scope>
    <source>
        <strain evidence="5">R40</strain>
    </source>
</reference>
<evidence type="ECO:0000313" key="6">
    <source>
        <dbReference type="Proteomes" id="UP000822688"/>
    </source>
</evidence>
<dbReference type="Proteomes" id="UP000822688">
    <property type="component" value="Chromosome 7"/>
</dbReference>
<feature type="region of interest" description="Disordered" evidence="3">
    <location>
        <begin position="92"/>
        <end position="127"/>
    </location>
</feature>